<reference evidence="6" key="1">
    <citation type="submission" date="2016-08" db="EMBL/GenBank/DDBJ databases">
        <title>Complete genome of Cloacibacillus porcorum.</title>
        <authorList>
            <person name="Looft T."/>
            <person name="Bayles D.O."/>
            <person name="Alt D.P."/>
        </authorList>
    </citation>
    <scope>NUCLEOTIDE SEQUENCE [LARGE SCALE GENOMIC DNA]</scope>
    <source>
        <strain evidence="6">CL-84</strain>
    </source>
</reference>
<dbReference type="AlphaFoldDB" id="A0A1B2I101"/>
<dbReference type="GeneID" id="83056239"/>
<keyword evidence="3" id="KW-0479">Metal-binding</keyword>
<dbReference type="GO" id="GO:0016491">
    <property type="term" value="F:oxidoreductase activity"/>
    <property type="evidence" value="ECO:0007669"/>
    <property type="project" value="InterPro"/>
</dbReference>
<dbReference type="RefSeq" id="WP_066741461.1">
    <property type="nucleotide sequence ID" value="NZ_CALCLR010000027.1"/>
</dbReference>
<organism evidence="6 7">
    <name type="scientific">Cloacibacillus porcorum</name>
    <dbReference type="NCBI Taxonomy" id="1197717"/>
    <lineage>
        <taxon>Bacteria</taxon>
        <taxon>Thermotogati</taxon>
        <taxon>Synergistota</taxon>
        <taxon>Synergistia</taxon>
        <taxon>Synergistales</taxon>
        <taxon>Synergistaceae</taxon>
        <taxon>Cloacibacillus</taxon>
    </lineage>
</organism>
<dbReference type="InterPro" id="IPR051233">
    <property type="entry name" value="Desulfoferrodoxin_SOR"/>
</dbReference>
<dbReference type="KEGG" id="cpor:BED41_00030"/>
<evidence type="ECO:0000313" key="6">
    <source>
        <dbReference type="EMBL" id="ANZ43633.1"/>
    </source>
</evidence>
<dbReference type="InterPro" id="IPR036073">
    <property type="entry name" value="Desulfoferrodoxin_Fe-bd_dom_sf"/>
</dbReference>
<dbReference type="SUPFAM" id="SSF49367">
    <property type="entry name" value="Superoxide reductase-like"/>
    <property type="match status" value="1"/>
</dbReference>
<dbReference type="NCBIfam" id="TIGR00332">
    <property type="entry name" value="neela_ferrous"/>
    <property type="match status" value="1"/>
</dbReference>
<dbReference type="OrthoDB" id="9814936at2"/>
<dbReference type="Gene3D" id="2.60.40.730">
    <property type="entry name" value="SOR catalytic domain"/>
    <property type="match status" value="1"/>
</dbReference>
<name>A0A1B2I101_9BACT</name>
<dbReference type="InterPro" id="IPR002742">
    <property type="entry name" value="Desulfoferrodoxin_Fe-bd_dom"/>
</dbReference>
<dbReference type="PANTHER" id="PTHR36541">
    <property type="entry name" value="SUPEROXIDE REDUCTASE-RELATED"/>
    <property type="match status" value="1"/>
</dbReference>
<sequence length="130" mass="14322">MKIGEVIKDGDFKAEKHVPTIEAPEKVKAGEEALVKVMVGQEIKHPNTPLHHISWIQLYFKPEGAAPVVEVARFNYSAHDDTMNLETPGCVAADPASCVRVKLTKPGTFIAVSYCNIHGLWESAKKIEVE</sequence>
<dbReference type="PANTHER" id="PTHR36541:SF1">
    <property type="entry name" value="SUPEROXIDE REDUCTASE-RELATED"/>
    <property type="match status" value="1"/>
</dbReference>
<evidence type="ECO:0000256" key="1">
    <source>
        <dbReference type="ARBA" id="ARBA00005941"/>
    </source>
</evidence>
<protein>
    <submittedName>
        <fullName evidence="6">Neelaredoxin</fullName>
    </submittedName>
</protein>
<evidence type="ECO:0000256" key="2">
    <source>
        <dbReference type="ARBA" id="ARBA00022448"/>
    </source>
</evidence>
<gene>
    <name evidence="6" type="ORF">BED41_00030</name>
</gene>
<keyword evidence="4" id="KW-0249">Electron transport</keyword>
<evidence type="ECO:0000256" key="3">
    <source>
        <dbReference type="ARBA" id="ARBA00022723"/>
    </source>
</evidence>
<dbReference type="STRING" id="1197717.BED41_00030"/>
<comment type="similarity">
    <text evidence="1">Belongs to the desulfoferrodoxin family.</text>
</comment>
<dbReference type="GO" id="GO:0005506">
    <property type="term" value="F:iron ion binding"/>
    <property type="evidence" value="ECO:0007669"/>
    <property type="project" value="InterPro"/>
</dbReference>
<dbReference type="EMBL" id="CP016757">
    <property type="protein sequence ID" value="ANZ43633.1"/>
    <property type="molecule type" value="Genomic_DNA"/>
</dbReference>
<proteinExistence type="inferred from homology"/>
<dbReference type="Proteomes" id="UP000093044">
    <property type="component" value="Chromosome"/>
</dbReference>
<dbReference type="Pfam" id="PF01880">
    <property type="entry name" value="Desulfoferrodox"/>
    <property type="match status" value="1"/>
</dbReference>
<accession>A0A1B2I101</accession>
<evidence type="ECO:0000313" key="7">
    <source>
        <dbReference type="Proteomes" id="UP000093044"/>
    </source>
</evidence>
<dbReference type="CDD" id="cd03172">
    <property type="entry name" value="SORL_classII"/>
    <property type="match status" value="1"/>
</dbReference>
<keyword evidence="7" id="KW-1185">Reference proteome</keyword>
<evidence type="ECO:0000256" key="5">
    <source>
        <dbReference type="ARBA" id="ARBA00023004"/>
    </source>
</evidence>
<keyword evidence="5" id="KW-0408">Iron</keyword>
<evidence type="ECO:0000256" key="4">
    <source>
        <dbReference type="ARBA" id="ARBA00022982"/>
    </source>
</evidence>
<keyword evidence="2" id="KW-0813">Transport</keyword>